<dbReference type="Pfam" id="PF01973">
    <property type="entry name" value="MptE-like"/>
    <property type="match status" value="1"/>
</dbReference>
<evidence type="ECO:0008006" key="5">
    <source>
        <dbReference type="Google" id="ProtNLM"/>
    </source>
</evidence>
<dbReference type="STRING" id="1548.CSCA_3187"/>
<dbReference type="KEGG" id="csq:CSCA_3187"/>
<dbReference type="Proteomes" id="UP000033115">
    <property type="component" value="Chromosome"/>
</dbReference>
<sequence>MKGLLSMNNIYARNMKYLKNINLSLYNKILNLEVKNVEIIKAKDSSNTLVKKVDDGYISIHSRYNTKEQSKFICEYALKDDPDIIFIMGMGLGYETKDIVAKSNGKRCFIIEPDSEIFKVAMQNINIKNVFNNNNNIYFIQDDRHEKIAQFFNSLVENDKKLKIKLVALPAYEILYSDLIEKLMKSIKELLNIYRVNINTYTSSHRAWFQSHIINLKYLKETSPISKLHSKFNNIPAIIVGAGPSLNYNLDHLKKVGDKAIIVPVGTGVNVLEKNKIRGHILGGIDVWSDEEILFSNLVENKNSALFYSSMVCHSVPSFFKRNKFLMNTVYMDYFIHQGLGWKCYNMFSGASVANVMAYNLAQLGCNPIILLGQDFCYSNGKNYAEGAQNYEDMTEKFKQDGYLKVKNVKGDDVYTIPSFVSMKQSIEFCIKLNPQVKFLNGNSIGLNIDGAYNIDFNEYVDNELSNSQTYNIDEIINNCYKEHIKEVDNELIDQFVENVIVDIRNSIQILKEVIKTIESSESRRYKLKYLNDVKKKLDGIGLYKYVIKDSVENVEYVYANQDEIEKSLNLYSYALDKLLIMENAYKYEILEVEVNEY</sequence>
<reference evidence="3 4" key="1">
    <citation type="journal article" date="2015" name="J. Biotechnol.">
        <title>Complete genome sequence of a malodorant-producing acetogen, Clostridium scatologenes ATCC 25775(T).</title>
        <authorList>
            <person name="Zhu Z."/>
            <person name="Guo T."/>
            <person name="Zheng H."/>
            <person name="Song T."/>
            <person name="Ouyang P."/>
            <person name="Xie J."/>
        </authorList>
    </citation>
    <scope>NUCLEOTIDE SEQUENCE [LARGE SCALE GENOMIC DNA]</scope>
    <source>
        <strain evidence="3 4">ATCC 25775</strain>
    </source>
</reference>
<dbReference type="AlphaFoldDB" id="A0A0E3K1U6"/>
<evidence type="ECO:0000259" key="2">
    <source>
        <dbReference type="Pfam" id="PF20157"/>
    </source>
</evidence>
<evidence type="ECO:0000313" key="4">
    <source>
        <dbReference type="Proteomes" id="UP000033115"/>
    </source>
</evidence>
<evidence type="ECO:0000313" key="3">
    <source>
        <dbReference type="EMBL" id="AKA70312.1"/>
    </source>
</evidence>
<accession>A0A0E3K1U6</accession>
<dbReference type="InterPro" id="IPR045376">
    <property type="entry name" value="Maf_N"/>
</dbReference>
<proteinExistence type="predicted"/>
<dbReference type="EMBL" id="CP009933">
    <property type="protein sequence ID" value="AKA70312.1"/>
    <property type="molecule type" value="Genomic_DNA"/>
</dbReference>
<keyword evidence="4" id="KW-1185">Reference proteome</keyword>
<feature type="domain" description="Glycosyltransferase Maf N-terminal" evidence="2">
    <location>
        <begin position="78"/>
        <end position="188"/>
    </location>
</feature>
<organism evidence="3 4">
    <name type="scientific">Clostridium scatologenes</name>
    <dbReference type="NCBI Taxonomy" id="1548"/>
    <lineage>
        <taxon>Bacteria</taxon>
        <taxon>Bacillati</taxon>
        <taxon>Bacillota</taxon>
        <taxon>Clostridia</taxon>
        <taxon>Eubacteriales</taxon>
        <taxon>Clostridiaceae</taxon>
        <taxon>Clostridium</taxon>
    </lineage>
</organism>
<dbReference type="PANTHER" id="PTHR41786:SF1">
    <property type="entry name" value="6-HYDROXYMETHYLPTERIN DIPHOSPHOKINASE MPTE-LIKE DOMAIN-CONTAINING PROTEIN"/>
    <property type="match status" value="1"/>
</dbReference>
<name>A0A0E3K1U6_CLOSL</name>
<protein>
    <recommendedName>
        <fullName evidence="5">Motility accessory factor</fullName>
    </recommendedName>
</protein>
<gene>
    <name evidence="3" type="ORF">CSCA_3187</name>
</gene>
<dbReference type="InterPro" id="IPR002826">
    <property type="entry name" value="MptE-like"/>
</dbReference>
<evidence type="ECO:0000259" key="1">
    <source>
        <dbReference type="Pfam" id="PF01973"/>
    </source>
</evidence>
<feature type="domain" description="6-hydroxymethylpterin diphosphokinase MptE-like" evidence="1">
    <location>
        <begin position="211"/>
        <end position="380"/>
    </location>
</feature>
<dbReference type="PANTHER" id="PTHR41786">
    <property type="entry name" value="MOTILITY ACCESSORY FACTOR MAF"/>
    <property type="match status" value="1"/>
</dbReference>
<dbReference type="HOGENOM" id="CLU_026503_0_0_9"/>
<dbReference type="Pfam" id="PF20157">
    <property type="entry name" value="Maf_flag10_N"/>
    <property type="match status" value="1"/>
</dbReference>